<dbReference type="PANTHER" id="PTHR34472:SF1">
    <property type="entry name" value="SULFUR CARRIER PROTEIN THIS"/>
    <property type="match status" value="1"/>
</dbReference>
<dbReference type="InterPro" id="IPR016155">
    <property type="entry name" value="Mopterin_synth/thiamin_S_b"/>
</dbReference>
<dbReference type="CDD" id="cd00565">
    <property type="entry name" value="Ubl_ThiS"/>
    <property type="match status" value="1"/>
</dbReference>
<dbReference type="InterPro" id="IPR010035">
    <property type="entry name" value="Thi_S"/>
</dbReference>
<gene>
    <name evidence="1" type="primary">thiS</name>
    <name evidence="1" type="ORF">C6569_15645</name>
</gene>
<evidence type="ECO:0000313" key="1">
    <source>
        <dbReference type="EMBL" id="AVO46369.1"/>
    </source>
</evidence>
<protein>
    <submittedName>
        <fullName evidence="1">Thiamine biosynthesis protein ThiS</fullName>
    </submittedName>
</protein>
<evidence type="ECO:0000313" key="2">
    <source>
        <dbReference type="Proteomes" id="UP000237889"/>
    </source>
</evidence>
<dbReference type="KEGG" id="phr:C6569_15645"/>
<dbReference type="SUPFAM" id="SSF54285">
    <property type="entry name" value="MoaD/ThiS"/>
    <property type="match status" value="1"/>
</dbReference>
<dbReference type="PANTHER" id="PTHR34472">
    <property type="entry name" value="SULFUR CARRIER PROTEIN THIS"/>
    <property type="match status" value="1"/>
</dbReference>
<dbReference type="InterPro" id="IPR003749">
    <property type="entry name" value="ThiS/MoaD-like"/>
</dbReference>
<dbReference type="Pfam" id="PF02597">
    <property type="entry name" value="ThiS"/>
    <property type="match status" value="1"/>
</dbReference>
<dbReference type="Gene3D" id="3.10.20.30">
    <property type="match status" value="1"/>
</dbReference>
<dbReference type="InterPro" id="IPR012675">
    <property type="entry name" value="Beta-grasp_dom_sf"/>
</dbReference>
<keyword evidence="2" id="KW-1185">Reference proteome</keyword>
<organism evidence="1 2">
    <name type="scientific">Phreatobacter cathodiphilus</name>
    <dbReference type="NCBI Taxonomy" id="1868589"/>
    <lineage>
        <taxon>Bacteria</taxon>
        <taxon>Pseudomonadati</taxon>
        <taxon>Pseudomonadota</taxon>
        <taxon>Alphaproteobacteria</taxon>
        <taxon>Hyphomicrobiales</taxon>
        <taxon>Phreatobacteraceae</taxon>
        <taxon>Phreatobacter</taxon>
    </lineage>
</organism>
<proteinExistence type="predicted"/>
<name>A0A2S0NDW6_9HYPH</name>
<dbReference type="OrthoDB" id="197113at2"/>
<dbReference type="Proteomes" id="UP000237889">
    <property type="component" value="Chromosome"/>
</dbReference>
<dbReference type="EMBL" id="CP027668">
    <property type="protein sequence ID" value="AVO46369.1"/>
    <property type="molecule type" value="Genomic_DNA"/>
</dbReference>
<dbReference type="AlphaFoldDB" id="A0A2S0NDW6"/>
<sequence>MVLTVNGETTESAATTVAELLRERDLDGGHVAVAVNFEVVPRRRWASAALAAGDAVEIISPRQGG</sequence>
<reference evidence="1 2" key="1">
    <citation type="submission" date="2018-03" db="EMBL/GenBank/DDBJ databases">
        <title>Genome sequencing of Phreatobacter sp.</title>
        <authorList>
            <person name="Kim S.-J."/>
            <person name="Heo J."/>
            <person name="Kwon S.-W."/>
        </authorList>
    </citation>
    <scope>NUCLEOTIDE SEQUENCE [LARGE SCALE GENOMIC DNA]</scope>
    <source>
        <strain evidence="1 2">S-12</strain>
    </source>
</reference>
<dbReference type="RefSeq" id="WP_106749709.1">
    <property type="nucleotide sequence ID" value="NZ_CP027668.1"/>
</dbReference>
<accession>A0A2S0NDW6</accession>
<dbReference type="NCBIfam" id="TIGR01683">
    <property type="entry name" value="thiS"/>
    <property type="match status" value="1"/>
</dbReference>